<name>A0A8E2F508_9PEZI</name>
<dbReference type="GO" id="GO:0000712">
    <property type="term" value="P:resolution of meiotic recombination intermediates"/>
    <property type="evidence" value="ECO:0007669"/>
    <property type="project" value="TreeGrafter"/>
</dbReference>
<protein>
    <recommendedName>
        <fullName evidence="4">Replication protein A OB domain-containing protein</fullName>
    </recommendedName>
</protein>
<dbReference type="GO" id="GO:0008310">
    <property type="term" value="F:single-stranded DNA 3'-5' DNA exonuclease activity"/>
    <property type="evidence" value="ECO:0007669"/>
    <property type="project" value="TreeGrafter"/>
</dbReference>
<sequence length="371" mass="40918">MAPQHPSIQSFFHTKPSPNSKVQPSSSAAIVGDGFTTAEVDAVLHPSIDNSWTPSQDYEENDIGALNAGPKCVTFMGRIVNFYDQATPSKRPRAAQGCIKLIVADDTGALTVRLWYANMEYKFRLGHLITVWTPHISHGETGALAPSSAPLFTSIFPERDRSCHLMIHENSDEGIQFKTPLGYKEGQPLPGLMTLKNFIDGGYDVADGRILVCVKSIGARKKLTNKKGTISELTNIGVFDDTAEATLTLWGSTTASAVSWQPSHTVLLITNPGWKIDRKAWISLTANTHVDVDPCFSDVAWLRSFARRLTKREHINPPFPEDVFDIEAAETSEVRILFTLADIDEFARAAPKEKFTGYLSLIIMELNIVTL</sequence>
<dbReference type="InterPro" id="IPR052469">
    <property type="entry name" value="MEIOB"/>
</dbReference>
<evidence type="ECO:0008006" key="4">
    <source>
        <dbReference type="Google" id="ProtNLM"/>
    </source>
</evidence>
<dbReference type="GO" id="GO:0003697">
    <property type="term" value="F:single-stranded DNA binding"/>
    <property type="evidence" value="ECO:0007669"/>
    <property type="project" value="TreeGrafter"/>
</dbReference>
<dbReference type="SUPFAM" id="SSF50249">
    <property type="entry name" value="Nucleic acid-binding proteins"/>
    <property type="match status" value="2"/>
</dbReference>
<dbReference type="Gene3D" id="2.40.50.140">
    <property type="entry name" value="Nucleic acid-binding proteins"/>
    <property type="match status" value="1"/>
</dbReference>
<dbReference type="AlphaFoldDB" id="A0A8E2F508"/>
<evidence type="ECO:0000313" key="2">
    <source>
        <dbReference type="EMBL" id="OCL10418.1"/>
    </source>
</evidence>
<dbReference type="PANTHER" id="PTHR21166">
    <property type="entry name" value="CELL DIVISION CONTROL PROTEIN 24 OB DOMAIN-CONTAINING PROTEIN-RELATED"/>
    <property type="match status" value="1"/>
</dbReference>
<proteinExistence type="predicted"/>
<feature type="non-terminal residue" evidence="2">
    <location>
        <position position="1"/>
    </location>
</feature>
<dbReference type="Proteomes" id="UP000250140">
    <property type="component" value="Unassembled WGS sequence"/>
</dbReference>
<dbReference type="InterPro" id="IPR012340">
    <property type="entry name" value="NA-bd_OB-fold"/>
</dbReference>
<evidence type="ECO:0000256" key="1">
    <source>
        <dbReference type="SAM" id="MobiDB-lite"/>
    </source>
</evidence>
<evidence type="ECO:0000313" key="3">
    <source>
        <dbReference type="Proteomes" id="UP000250140"/>
    </source>
</evidence>
<reference evidence="2 3" key="1">
    <citation type="journal article" date="2016" name="Nat. Commun.">
        <title>Ectomycorrhizal ecology is imprinted in the genome of the dominant symbiotic fungus Cenococcum geophilum.</title>
        <authorList>
            <consortium name="DOE Joint Genome Institute"/>
            <person name="Peter M."/>
            <person name="Kohler A."/>
            <person name="Ohm R.A."/>
            <person name="Kuo A."/>
            <person name="Krutzmann J."/>
            <person name="Morin E."/>
            <person name="Arend M."/>
            <person name="Barry K.W."/>
            <person name="Binder M."/>
            <person name="Choi C."/>
            <person name="Clum A."/>
            <person name="Copeland A."/>
            <person name="Grisel N."/>
            <person name="Haridas S."/>
            <person name="Kipfer T."/>
            <person name="LaButti K."/>
            <person name="Lindquist E."/>
            <person name="Lipzen A."/>
            <person name="Maire R."/>
            <person name="Meier B."/>
            <person name="Mihaltcheva S."/>
            <person name="Molinier V."/>
            <person name="Murat C."/>
            <person name="Poggeler S."/>
            <person name="Quandt C.A."/>
            <person name="Sperisen C."/>
            <person name="Tritt A."/>
            <person name="Tisserant E."/>
            <person name="Crous P.W."/>
            <person name="Henrissat B."/>
            <person name="Nehls U."/>
            <person name="Egli S."/>
            <person name="Spatafora J.W."/>
            <person name="Grigoriev I.V."/>
            <person name="Martin F.M."/>
        </authorList>
    </citation>
    <scope>NUCLEOTIDE SEQUENCE [LARGE SCALE GENOMIC DNA]</scope>
    <source>
        <strain evidence="2 3">CBS 207.34</strain>
    </source>
</reference>
<dbReference type="EMBL" id="KV749243">
    <property type="protein sequence ID" value="OCL10418.1"/>
    <property type="molecule type" value="Genomic_DNA"/>
</dbReference>
<feature type="region of interest" description="Disordered" evidence="1">
    <location>
        <begin position="1"/>
        <end position="27"/>
    </location>
</feature>
<keyword evidence="3" id="KW-1185">Reference proteome</keyword>
<organism evidence="2 3">
    <name type="scientific">Glonium stellatum</name>
    <dbReference type="NCBI Taxonomy" id="574774"/>
    <lineage>
        <taxon>Eukaryota</taxon>
        <taxon>Fungi</taxon>
        <taxon>Dikarya</taxon>
        <taxon>Ascomycota</taxon>
        <taxon>Pezizomycotina</taxon>
        <taxon>Dothideomycetes</taxon>
        <taxon>Pleosporomycetidae</taxon>
        <taxon>Gloniales</taxon>
        <taxon>Gloniaceae</taxon>
        <taxon>Glonium</taxon>
    </lineage>
</organism>
<gene>
    <name evidence="2" type="ORF">AOQ84DRAFT_337496</name>
</gene>
<dbReference type="OrthoDB" id="3248508at2759"/>
<accession>A0A8E2F508</accession>
<dbReference type="PANTHER" id="PTHR21166:SF2">
    <property type="entry name" value="CELL DIVISION CONTROL PROTEIN 24 OB DOMAIN-CONTAINING PROTEIN-RELATED"/>
    <property type="match status" value="1"/>
</dbReference>